<reference evidence="2 3" key="1">
    <citation type="journal article" date="2016" name="Nat. Commun.">
        <title>Thousands of microbial genomes shed light on interconnected biogeochemical processes in an aquifer system.</title>
        <authorList>
            <person name="Anantharaman K."/>
            <person name="Brown C.T."/>
            <person name="Hug L.A."/>
            <person name="Sharon I."/>
            <person name="Castelle C.J."/>
            <person name="Probst A.J."/>
            <person name="Thomas B.C."/>
            <person name="Singh A."/>
            <person name="Wilkins M.J."/>
            <person name="Karaoz U."/>
            <person name="Brodie E.L."/>
            <person name="Williams K.H."/>
            <person name="Hubbard S.S."/>
            <person name="Banfield J.F."/>
        </authorList>
    </citation>
    <scope>NUCLEOTIDE SEQUENCE [LARGE SCALE GENOMIC DNA]</scope>
</reference>
<comment type="caution">
    <text evidence="2">The sequence shown here is derived from an EMBL/GenBank/DDBJ whole genome shotgun (WGS) entry which is preliminary data.</text>
</comment>
<name>A0A1F8EXW4_9BACT</name>
<feature type="compositionally biased region" description="Polar residues" evidence="1">
    <location>
        <begin position="1"/>
        <end position="15"/>
    </location>
</feature>
<dbReference type="Proteomes" id="UP000177419">
    <property type="component" value="Unassembled WGS sequence"/>
</dbReference>
<gene>
    <name evidence="2" type="ORF">A2746_00590</name>
</gene>
<protein>
    <submittedName>
        <fullName evidence="2">Uncharacterized protein</fullName>
    </submittedName>
</protein>
<evidence type="ECO:0000313" key="3">
    <source>
        <dbReference type="Proteomes" id="UP000177419"/>
    </source>
</evidence>
<proteinExistence type="predicted"/>
<feature type="region of interest" description="Disordered" evidence="1">
    <location>
        <begin position="1"/>
        <end position="100"/>
    </location>
</feature>
<sequence length="373" mass="42325">MMAYSFTIQSWNSQGAGHDDAAPETNLKSRKNFSENEYDGTGHMDELMAILERVEQNPSSSKMAQRRNDALNARKNHKKSAKVETRPGAYESPQSDPKSLEDAYFGSSDGLMPKACEAILAKMPAWKREKNSDGSVTPHYWEGYIKDGKNTGGVTDLGTCSTSIVFEEREREDMQIVVRGFVVTRERNEEYQKASIDSKHVGDFFMPTTAEEIYDKEKKDWIELDRNKYAKKNEFTDPIGDKGFVSTYYFDSGDDMPDPSIDSQSHILTGKCVVSFYGHSGQIQDGDSYDEYITGPGGRSLLKKQGRFSGLFGKYHYYEYDYNERGEYIEQRAINVHPEFDHGFQELHQKMISLAPQIVEAVKPFCGNTPPEL</sequence>
<evidence type="ECO:0000256" key="1">
    <source>
        <dbReference type="SAM" id="MobiDB-lite"/>
    </source>
</evidence>
<accession>A0A1F8EXW4</accession>
<dbReference type="EMBL" id="MGJJ01000009">
    <property type="protein sequence ID" value="OGN05703.1"/>
    <property type="molecule type" value="Genomic_DNA"/>
</dbReference>
<dbReference type="AlphaFoldDB" id="A0A1F8EXW4"/>
<evidence type="ECO:0000313" key="2">
    <source>
        <dbReference type="EMBL" id="OGN05703.1"/>
    </source>
</evidence>
<organism evidence="2 3">
    <name type="scientific">Candidatus Yanofskybacteria bacterium RIFCSPHIGHO2_01_FULL_44_22</name>
    <dbReference type="NCBI Taxonomy" id="1802669"/>
    <lineage>
        <taxon>Bacteria</taxon>
        <taxon>Candidatus Yanofskyibacteriota</taxon>
    </lineage>
</organism>